<gene>
    <name evidence="2" type="ORF">C0Q70_06564</name>
</gene>
<accession>A0A2T7PPD3</accession>
<dbReference type="AlphaFoldDB" id="A0A2T7PPD3"/>
<reference evidence="2 3" key="1">
    <citation type="submission" date="2018-04" db="EMBL/GenBank/DDBJ databases">
        <title>The genome of golden apple snail Pomacea canaliculata provides insight into stress tolerance and invasive adaptation.</title>
        <authorList>
            <person name="Liu C."/>
            <person name="Liu B."/>
            <person name="Ren Y."/>
            <person name="Zhang Y."/>
            <person name="Wang H."/>
            <person name="Li S."/>
            <person name="Jiang F."/>
            <person name="Yin L."/>
            <person name="Zhang G."/>
            <person name="Qian W."/>
            <person name="Fan W."/>
        </authorList>
    </citation>
    <scope>NUCLEOTIDE SEQUENCE [LARGE SCALE GENOMIC DNA]</scope>
    <source>
        <strain evidence="2">SZHN2017</strain>
        <tissue evidence="2">Muscle</tissue>
    </source>
</reference>
<feature type="compositionally biased region" description="Polar residues" evidence="1">
    <location>
        <begin position="206"/>
        <end position="218"/>
    </location>
</feature>
<evidence type="ECO:0000313" key="2">
    <source>
        <dbReference type="EMBL" id="PVD35282.1"/>
    </source>
</evidence>
<keyword evidence="3" id="KW-1185">Reference proteome</keyword>
<name>A0A2T7PPD3_POMCA</name>
<proteinExistence type="predicted"/>
<evidence type="ECO:0000256" key="1">
    <source>
        <dbReference type="SAM" id="MobiDB-lite"/>
    </source>
</evidence>
<sequence>MLTAKLHRSKLAHARLREDKEAERLLRSRDLHVLNTNCGQEKEDFDFLKKLDRQRFADDSSKNGRRRRREEEVTDKHMEELMDAVMKEQNLLPTDTTMRTLTTLGDLLQELHMLPDTQHNVLTVQSARSPTSCTTLRPATTPFEGLQAADFEPSHLDHKHSSRPPIVGCIQVDADSRTKESLQTGTSLSRGRPPTSLAHFRGTLASARSPTVGSSSSTKRPKRTMRQLTGSPLEAGLALSIVGTRRPSRQAASVFEEEEKVDAIALRLQGVRTEDPSPKVLAFIRSMDELDMRRRGQFSSARQQGGGEGAIGVKKEENWRGEYKFDYYATKMALYAAHVRREPLPGVPGTPDDINLRLVGQRGVRSLTMPCLRLDFGNDDGDGYITDDEIQHGEPRIAMVNME</sequence>
<organism evidence="2 3">
    <name type="scientific">Pomacea canaliculata</name>
    <name type="common">Golden apple snail</name>
    <dbReference type="NCBI Taxonomy" id="400727"/>
    <lineage>
        <taxon>Eukaryota</taxon>
        <taxon>Metazoa</taxon>
        <taxon>Spiralia</taxon>
        <taxon>Lophotrochozoa</taxon>
        <taxon>Mollusca</taxon>
        <taxon>Gastropoda</taxon>
        <taxon>Caenogastropoda</taxon>
        <taxon>Architaenioglossa</taxon>
        <taxon>Ampullarioidea</taxon>
        <taxon>Ampullariidae</taxon>
        <taxon>Pomacea</taxon>
    </lineage>
</organism>
<protein>
    <submittedName>
        <fullName evidence="2">Uncharacterized protein</fullName>
    </submittedName>
</protein>
<dbReference type="OrthoDB" id="6125732at2759"/>
<feature type="region of interest" description="Disordered" evidence="1">
    <location>
        <begin position="176"/>
        <end position="225"/>
    </location>
</feature>
<dbReference type="EMBL" id="PZQS01000003">
    <property type="protein sequence ID" value="PVD35282.1"/>
    <property type="molecule type" value="Genomic_DNA"/>
</dbReference>
<comment type="caution">
    <text evidence="2">The sequence shown here is derived from an EMBL/GenBank/DDBJ whole genome shotgun (WGS) entry which is preliminary data.</text>
</comment>
<dbReference type="Proteomes" id="UP000245119">
    <property type="component" value="Linkage Group LG3"/>
</dbReference>
<evidence type="ECO:0000313" key="3">
    <source>
        <dbReference type="Proteomes" id="UP000245119"/>
    </source>
</evidence>